<evidence type="ECO:0000313" key="2">
    <source>
        <dbReference type="EMBL" id="GIY51959.1"/>
    </source>
</evidence>
<proteinExistence type="predicted"/>
<dbReference type="Proteomes" id="UP001054837">
    <property type="component" value="Unassembled WGS sequence"/>
</dbReference>
<dbReference type="AlphaFoldDB" id="A0AAV4U2D5"/>
<evidence type="ECO:0000313" key="3">
    <source>
        <dbReference type="Proteomes" id="UP001054837"/>
    </source>
</evidence>
<feature type="transmembrane region" description="Helical" evidence="1">
    <location>
        <begin position="65"/>
        <end position="86"/>
    </location>
</feature>
<protein>
    <submittedName>
        <fullName evidence="2">Uncharacterized protein</fullName>
    </submittedName>
</protein>
<organism evidence="2 3">
    <name type="scientific">Caerostris darwini</name>
    <dbReference type="NCBI Taxonomy" id="1538125"/>
    <lineage>
        <taxon>Eukaryota</taxon>
        <taxon>Metazoa</taxon>
        <taxon>Ecdysozoa</taxon>
        <taxon>Arthropoda</taxon>
        <taxon>Chelicerata</taxon>
        <taxon>Arachnida</taxon>
        <taxon>Araneae</taxon>
        <taxon>Araneomorphae</taxon>
        <taxon>Entelegynae</taxon>
        <taxon>Araneoidea</taxon>
        <taxon>Araneidae</taxon>
        <taxon>Caerostris</taxon>
    </lineage>
</organism>
<keyword evidence="1" id="KW-1133">Transmembrane helix</keyword>
<sequence>MKRSRLGLPTRKQFLHLTNPFGIDGRHPVIYTKSETGAPRLIGAIRKTEHNTRAVAQNQIQFRMALFLAFISSASDITPFFFSSIANRDGLMRRDYFDYTVNWFVE</sequence>
<comment type="caution">
    <text evidence="2">The sequence shown here is derived from an EMBL/GenBank/DDBJ whole genome shotgun (WGS) entry which is preliminary data.</text>
</comment>
<name>A0AAV4U2D5_9ARAC</name>
<reference evidence="2 3" key="1">
    <citation type="submission" date="2021-06" db="EMBL/GenBank/DDBJ databases">
        <title>Caerostris darwini draft genome.</title>
        <authorList>
            <person name="Kono N."/>
            <person name="Arakawa K."/>
        </authorList>
    </citation>
    <scope>NUCLEOTIDE SEQUENCE [LARGE SCALE GENOMIC DNA]</scope>
</reference>
<evidence type="ECO:0000256" key="1">
    <source>
        <dbReference type="SAM" id="Phobius"/>
    </source>
</evidence>
<gene>
    <name evidence="2" type="ORF">CDAR_597261</name>
</gene>
<dbReference type="EMBL" id="BPLQ01010622">
    <property type="protein sequence ID" value="GIY51959.1"/>
    <property type="molecule type" value="Genomic_DNA"/>
</dbReference>
<keyword evidence="1" id="KW-0472">Membrane</keyword>
<keyword evidence="3" id="KW-1185">Reference proteome</keyword>
<accession>A0AAV4U2D5</accession>
<keyword evidence="1" id="KW-0812">Transmembrane</keyword>